<dbReference type="SUPFAM" id="SSF81383">
    <property type="entry name" value="F-box domain"/>
    <property type="match status" value="1"/>
</dbReference>
<reference evidence="3" key="1">
    <citation type="journal article" date="2016" name="Proc. Natl. Acad. Sci. U.S.A.">
        <title>Chromosome-level assembly of Arabidopsis thaliana Ler reveals the extent of translocation and inversion polymorphisms.</title>
        <authorList>
            <person name="Zapata L."/>
            <person name="Ding J."/>
            <person name="Willing E.M."/>
            <person name="Hartwig B."/>
            <person name="Bezdan D."/>
            <person name="Jiao W.B."/>
            <person name="Patel V."/>
            <person name="Velikkakam James G."/>
            <person name="Koornneef M."/>
            <person name="Ossowski S."/>
            <person name="Schneeberger K."/>
        </authorList>
    </citation>
    <scope>NUCLEOTIDE SEQUENCE [LARGE SCALE GENOMIC DNA]</scope>
    <source>
        <strain evidence="3">cv. Landsberg erecta</strain>
    </source>
</reference>
<dbReference type="PANTHER" id="PTHR31111:SF132">
    <property type="entry name" value="F-BOX ASSOCIATED UBIQUITINATION EFFECTOR FAMILY PROTEIN-RELATED"/>
    <property type="match status" value="1"/>
</dbReference>
<accession>A0A178W261</accession>
<dbReference type="InterPro" id="IPR001810">
    <property type="entry name" value="F-box_dom"/>
</dbReference>
<protein>
    <recommendedName>
        <fullName evidence="1">F-box domain-containing protein</fullName>
    </recommendedName>
</protein>
<comment type="caution">
    <text evidence="2">The sequence shown here is derived from an EMBL/GenBank/DDBJ whole genome shotgun (WGS) entry which is preliminary data.</text>
</comment>
<dbReference type="InterPro" id="IPR036047">
    <property type="entry name" value="F-box-like_dom_sf"/>
</dbReference>
<dbReference type="AlphaFoldDB" id="A0A178W261"/>
<proteinExistence type="predicted"/>
<gene>
    <name evidence="2" type="ordered locus">AXX17_At1g21640</name>
</gene>
<feature type="domain" description="F-box" evidence="1">
    <location>
        <begin position="24"/>
        <end position="64"/>
    </location>
</feature>
<dbReference type="InterPro" id="IPR017451">
    <property type="entry name" value="F-box-assoc_interact_dom"/>
</dbReference>
<dbReference type="Pfam" id="PF08268">
    <property type="entry name" value="FBA_3"/>
    <property type="match status" value="1"/>
</dbReference>
<dbReference type="NCBIfam" id="TIGR01640">
    <property type="entry name" value="F_box_assoc_1"/>
    <property type="match status" value="1"/>
</dbReference>
<organism evidence="2 3">
    <name type="scientific">Arabidopsis thaliana</name>
    <name type="common">Mouse-ear cress</name>
    <dbReference type="NCBI Taxonomy" id="3702"/>
    <lineage>
        <taxon>Eukaryota</taxon>
        <taxon>Viridiplantae</taxon>
        <taxon>Streptophyta</taxon>
        <taxon>Embryophyta</taxon>
        <taxon>Tracheophyta</taxon>
        <taxon>Spermatophyta</taxon>
        <taxon>Magnoliopsida</taxon>
        <taxon>eudicotyledons</taxon>
        <taxon>Gunneridae</taxon>
        <taxon>Pentapetalae</taxon>
        <taxon>rosids</taxon>
        <taxon>malvids</taxon>
        <taxon>Brassicales</taxon>
        <taxon>Brassicaceae</taxon>
        <taxon>Camelineae</taxon>
        <taxon>Arabidopsis</taxon>
    </lineage>
</organism>
<dbReference type="EMBL" id="LUHQ01000001">
    <property type="protein sequence ID" value="OAP12226.1"/>
    <property type="molecule type" value="Genomic_DNA"/>
</dbReference>
<dbReference type="InterPro" id="IPR013187">
    <property type="entry name" value="F-box-assoc_dom_typ3"/>
</dbReference>
<dbReference type="PANTHER" id="PTHR31111">
    <property type="entry name" value="BNAA05G37150D PROTEIN-RELATED"/>
    <property type="match status" value="1"/>
</dbReference>
<evidence type="ECO:0000259" key="1">
    <source>
        <dbReference type="SMART" id="SM00256"/>
    </source>
</evidence>
<dbReference type="Proteomes" id="UP000078284">
    <property type="component" value="Chromosome 1"/>
</dbReference>
<sequence>MKTRRNTRSCSNSRKREEKNSETIPFDLVIEILTRLPVKSIARFRCLSKLCASTLNNPDFTESFFTISSSRPKLLFTCPKDGETFFFSSPKPRDSSPLVVNFHMSFSINHLCGICRPVCGFIYGFNSHTNLKGRTISKPLICNPSTGESWPLPRVKTNRTIITSFFGYDPINKEFKVLCMTKSKFGVFGEHQVLTFGTGKELSWRKIKCDMAHYPEVVDYEASGYPRPLYDGICINGVLYYLGRVHDDLDGFPDMVCFDIKFEKFSYIKKANGMKRNSGVNLQPTLVNHKGKIAKLQANIGPGSIRYTGIQLWVLEDAEKHQWSSYIYVVPPPWKNIIEETKLRFVGTSDTGDIVLSPCNISNSFYLLYYNPERNAIARVEIQGMEAFKSHKSYAFLDYAENIVKPKPTRKL</sequence>
<name>A0A178W261_ARATH</name>
<dbReference type="SMART" id="SM00256">
    <property type="entry name" value="FBOX"/>
    <property type="match status" value="1"/>
</dbReference>
<evidence type="ECO:0000313" key="3">
    <source>
        <dbReference type="Proteomes" id="UP000078284"/>
    </source>
</evidence>
<dbReference type="Pfam" id="PF00646">
    <property type="entry name" value="F-box"/>
    <property type="match status" value="1"/>
</dbReference>
<dbReference type="ExpressionAtlas" id="A0A178W261">
    <property type="expression patterns" value="baseline and differential"/>
</dbReference>
<evidence type="ECO:0000313" key="2">
    <source>
        <dbReference type="EMBL" id="OAP12226.1"/>
    </source>
</evidence>